<keyword evidence="9" id="KW-1185">Reference proteome</keyword>
<dbReference type="AlphaFoldDB" id="A0A368FCD8"/>
<proteinExistence type="predicted"/>
<reference evidence="8 9" key="1">
    <citation type="submission" date="2014-10" db="EMBL/GenBank/DDBJ databases">
        <title>Draft genome of the hookworm Ancylostoma caninum.</title>
        <authorList>
            <person name="Mitreva M."/>
        </authorList>
    </citation>
    <scope>NUCLEOTIDE SEQUENCE [LARGE SCALE GENOMIC DNA]</scope>
    <source>
        <strain evidence="8 9">Baltimore</strain>
    </source>
</reference>
<feature type="chain" id="PRO_5016645949" evidence="6">
    <location>
        <begin position="17"/>
        <end position="151"/>
    </location>
</feature>
<dbReference type="EMBL" id="JOJR01002041">
    <property type="protein sequence ID" value="RCN29278.1"/>
    <property type="molecule type" value="Genomic_DNA"/>
</dbReference>
<comment type="caution">
    <text evidence="8">The sequence shown here is derived from an EMBL/GenBank/DDBJ whole genome shotgun (WGS) entry which is preliminary data.</text>
</comment>
<dbReference type="OrthoDB" id="5826152at2759"/>
<dbReference type="GO" id="GO:0046872">
    <property type="term" value="F:metal ion binding"/>
    <property type="evidence" value="ECO:0007669"/>
    <property type="project" value="UniProtKB-KW"/>
</dbReference>
<dbReference type="Pfam" id="PF01759">
    <property type="entry name" value="NTR"/>
    <property type="match status" value="1"/>
</dbReference>
<dbReference type="GO" id="GO:0031012">
    <property type="term" value="C:extracellular matrix"/>
    <property type="evidence" value="ECO:0007669"/>
    <property type="project" value="TreeGrafter"/>
</dbReference>
<dbReference type="InterPro" id="IPR001820">
    <property type="entry name" value="TIMP"/>
</dbReference>
<evidence type="ECO:0000256" key="5">
    <source>
        <dbReference type="PIRSR" id="PIRSR601820-3"/>
    </source>
</evidence>
<keyword evidence="6" id="KW-0732">Signal</keyword>
<feature type="disulfide bond" evidence="5">
    <location>
        <begin position="17"/>
        <end position="88"/>
    </location>
</feature>
<keyword evidence="2" id="KW-0964">Secreted</keyword>
<evidence type="ECO:0000256" key="4">
    <source>
        <dbReference type="PIRSR" id="PIRSR601820-1"/>
    </source>
</evidence>
<dbReference type="GO" id="GO:0051045">
    <property type="term" value="P:negative regulation of membrane protein ectodomain proteolysis"/>
    <property type="evidence" value="ECO:0007669"/>
    <property type="project" value="TreeGrafter"/>
</dbReference>
<dbReference type="STRING" id="29170.A0A368FCD8"/>
<feature type="domain" description="NTR" evidence="7">
    <location>
        <begin position="10"/>
        <end position="140"/>
    </location>
</feature>
<keyword evidence="4" id="KW-0862">Zinc</keyword>
<dbReference type="SUPFAM" id="SSF50242">
    <property type="entry name" value="TIMP-like"/>
    <property type="match status" value="1"/>
</dbReference>
<dbReference type="InterPro" id="IPR008993">
    <property type="entry name" value="TIMP-like_OB-fold"/>
</dbReference>
<organism evidence="8 9">
    <name type="scientific">Ancylostoma caninum</name>
    <name type="common">Dog hookworm</name>
    <dbReference type="NCBI Taxonomy" id="29170"/>
    <lineage>
        <taxon>Eukaryota</taxon>
        <taxon>Metazoa</taxon>
        <taxon>Ecdysozoa</taxon>
        <taxon>Nematoda</taxon>
        <taxon>Chromadorea</taxon>
        <taxon>Rhabditida</taxon>
        <taxon>Rhabditina</taxon>
        <taxon>Rhabditomorpha</taxon>
        <taxon>Strongyloidea</taxon>
        <taxon>Ancylostomatidae</taxon>
        <taxon>Ancylostomatinae</taxon>
        <taxon>Ancylostoma</taxon>
    </lineage>
</organism>
<feature type="signal peptide" evidence="6">
    <location>
        <begin position="1"/>
        <end position="16"/>
    </location>
</feature>
<dbReference type="GO" id="GO:0008191">
    <property type="term" value="F:metalloendopeptidase inhibitor activity"/>
    <property type="evidence" value="ECO:0007669"/>
    <property type="project" value="InterPro"/>
</dbReference>
<evidence type="ECO:0000313" key="8">
    <source>
        <dbReference type="EMBL" id="RCN29278.1"/>
    </source>
</evidence>
<evidence type="ECO:0000256" key="1">
    <source>
        <dbReference type="ARBA" id="ARBA00004613"/>
    </source>
</evidence>
<comment type="subcellular location">
    <subcellularLocation>
        <location evidence="1">Secreted</location>
    </subcellularLocation>
</comment>
<accession>A0A368FCD8</accession>
<gene>
    <name evidence="8" type="ORF">ANCCAN_24968</name>
</gene>
<evidence type="ECO:0000313" key="9">
    <source>
        <dbReference type="Proteomes" id="UP000252519"/>
    </source>
</evidence>
<dbReference type="GO" id="GO:0002020">
    <property type="term" value="F:protease binding"/>
    <property type="evidence" value="ECO:0007669"/>
    <property type="project" value="TreeGrafter"/>
</dbReference>
<dbReference type="PANTHER" id="PTHR11844">
    <property type="entry name" value="METALLOPROTEASE INHIBITOR"/>
    <property type="match status" value="1"/>
</dbReference>
<evidence type="ECO:0000256" key="3">
    <source>
        <dbReference type="ARBA" id="ARBA00023157"/>
    </source>
</evidence>
<dbReference type="InterPro" id="IPR001134">
    <property type="entry name" value="Netrin_domain"/>
</dbReference>
<protein>
    <submittedName>
        <fullName evidence="8">Tissue inhibitor of metalloproteinase</fullName>
    </submittedName>
</protein>
<dbReference type="Proteomes" id="UP000252519">
    <property type="component" value="Unassembled WGS sequence"/>
</dbReference>
<evidence type="ECO:0000256" key="2">
    <source>
        <dbReference type="ARBA" id="ARBA00022525"/>
    </source>
</evidence>
<name>A0A368FCD8_ANCCA</name>
<dbReference type="PANTHER" id="PTHR11844:SF25">
    <property type="entry name" value="NTR DOMAIN-CONTAINING PROTEIN"/>
    <property type="match status" value="1"/>
</dbReference>
<sequence length="151" mass="17707">MRGAIVFIACFAVAHACRCANRTPPLKEQFCNSNFVTHAKVTKKDVAGNLIYYDLEYEEVYKVDKPKDMPRNLWLPNEVYTGLEEKYCGVPNLEIGKEYLIGGPLVWYYDHVTMFFTQCNLIKNWTEVSEQMKNHKKFNCEIETEEPIFYE</sequence>
<keyword evidence="4" id="KW-0479">Metal-binding</keyword>
<keyword evidence="3 5" id="KW-1015">Disulfide bond</keyword>
<evidence type="ECO:0000259" key="7">
    <source>
        <dbReference type="PROSITE" id="PS50189"/>
    </source>
</evidence>
<dbReference type="Gene3D" id="2.40.50.120">
    <property type="match status" value="1"/>
</dbReference>
<dbReference type="InterPro" id="IPR018933">
    <property type="entry name" value="Netrin_module_non-TIMP"/>
</dbReference>
<dbReference type="GO" id="GO:0005615">
    <property type="term" value="C:extracellular space"/>
    <property type="evidence" value="ECO:0007669"/>
    <property type="project" value="TreeGrafter"/>
</dbReference>
<feature type="disulfide bond" evidence="5">
    <location>
        <begin position="19"/>
        <end position="119"/>
    </location>
</feature>
<evidence type="ECO:0000256" key="6">
    <source>
        <dbReference type="SAM" id="SignalP"/>
    </source>
</evidence>
<dbReference type="PROSITE" id="PS50189">
    <property type="entry name" value="NTR"/>
    <property type="match status" value="1"/>
</dbReference>
<feature type="binding site" evidence="4">
    <location>
        <position position="17"/>
    </location>
    <ligand>
        <name>Zn(2+)</name>
        <dbReference type="ChEBI" id="CHEBI:29105"/>
        <note>ligand shared with metalloproteinase partner</note>
    </ligand>
</feature>